<comment type="catalytic activity">
    <reaction evidence="1 7">
        <text>6-phospho-D-glucono-1,5-lactone + H2O = 6-phospho-D-gluconate + H(+)</text>
        <dbReference type="Rhea" id="RHEA:12556"/>
        <dbReference type="ChEBI" id="CHEBI:15377"/>
        <dbReference type="ChEBI" id="CHEBI:15378"/>
        <dbReference type="ChEBI" id="CHEBI:57955"/>
        <dbReference type="ChEBI" id="CHEBI:58759"/>
        <dbReference type="EC" id="3.1.1.31"/>
    </reaction>
</comment>
<keyword evidence="7 9" id="KW-0378">Hydrolase</keyword>
<dbReference type="PANTHER" id="PTHR11054:SF0">
    <property type="entry name" value="6-PHOSPHOGLUCONOLACTONASE"/>
    <property type="match status" value="1"/>
</dbReference>
<accession>A0A9D7SJ75</accession>
<evidence type="ECO:0000256" key="3">
    <source>
        <dbReference type="ARBA" id="ARBA00004961"/>
    </source>
</evidence>
<dbReference type="EC" id="3.1.1.31" evidence="5 7"/>
<evidence type="ECO:0000256" key="4">
    <source>
        <dbReference type="ARBA" id="ARBA00010662"/>
    </source>
</evidence>
<evidence type="ECO:0000256" key="7">
    <source>
        <dbReference type="RuleBase" id="RU365095"/>
    </source>
</evidence>
<dbReference type="Pfam" id="PF01182">
    <property type="entry name" value="Glucosamine_iso"/>
    <property type="match status" value="1"/>
</dbReference>
<dbReference type="SUPFAM" id="SSF100950">
    <property type="entry name" value="NagB/RpiA/CoA transferase-like"/>
    <property type="match status" value="1"/>
</dbReference>
<dbReference type="InterPro" id="IPR005900">
    <property type="entry name" value="6-phosphogluconolactonase_DevB"/>
</dbReference>
<reference evidence="9" key="1">
    <citation type="submission" date="2020-10" db="EMBL/GenBank/DDBJ databases">
        <title>Connecting structure to function with the recovery of over 1000 high-quality activated sludge metagenome-assembled genomes encoding full-length rRNA genes using long-read sequencing.</title>
        <authorList>
            <person name="Singleton C.M."/>
            <person name="Petriglieri F."/>
            <person name="Kristensen J.M."/>
            <person name="Kirkegaard R.H."/>
            <person name="Michaelsen T.Y."/>
            <person name="Andersen M.H."/>
            <person name="Karst S.M."/>
            <person name="Dueholm M.S."/>
            <person name="Nielsen P.H."/>
            <person name="Albertsen M."/>
        </authorList>
    </citation>
    <scope>NUCLEOTIDE SEQUENCE</scope>
    <source>
        <strain evidence="9">Skiv_18-Q3-R9-52_MAXAC.067</strain>
    </source>
</reference>
<comment type="pathway">
    <text evidence="3 7">Carbohydrate degradation; pentose phosphate pathway; D-ribulose 5-phosphate from D-glucose 6-phosphate (oxidative stage): step 2/3.</text>
</comment>
<dbReference type="InterPro" id="IPR039104">
    <property type="entry name" value="6PGL"/>
</dbReference>
<dbReference type="GO" id="GO:0017057">
    <property type="term" value="F:6-phosphogluconolactonase activity"/>
    <property type="evidence" value="ECO:0007669"/>
    <property type="project" value="UniProtKB-UniRule"/>
</dbReference>
<evidence type="ECO:0000256" key="1">
    <source>
        <dbReference type="ARBA" id="ARBA00000832"/>
    </source>
</evidence>
<feature type="domain" description="Glucosamine/galactosamine-6-phosphate isomerase" evidence="8">
    <location>
        <begin position="9"/>
        <end position="217"/>
    </location>
</feature>
<evidence type="ECO:0000256" key="6">
    <source>
        <dbReference type="ARBA" id="ARBA00020337"/>
    </source>
</evidence>
<evidence type="ECO:0000256" key="5">
    <source>
        <dbReference type="ARBA" id="ARBA00013198"/>
    </source>
</evidence>
<gene>
    <name evidence="7 9" type="primary">pgl</name>
    <name evidence="9" type="ORF">IPP58_13355</name>
</gene>
<comment type="function">
    <text evidence="2 7">Hydrolysis of 6-phosphogluconolactone to 6-phosphogluconate.</text>
</comment>
<evidence type="ECO:0000259" key="8">
    <source>
        <dbReference type="Pfam" id="PF01182"/>
    </source>
</evidence>
<dbReference type="Gene3D" id="3.40.50.1360">
    <property type="match status" value="1"/>
</dbReference>
<evidence type="ECO:0000313" key="10">
    <source>
        <dbReference type="Proteomes" id="UP000886657"/>
    </source>
</evidence>
<dbReference type="PANTHER" id="PTHR11054">
    <property type="entry name" value="6-PHOSPHOGLUCONOLACTONASE"/>
    <property type="match status" value="1"/>
</dbReference>
<dbReference type="EMBL" id="JADKIO010000009">
    <property type="protein sequence ID" value="MBK9797457.1"/>
    <property type="molecule type" value="Genomic_DNA"/>
</dbReference>
<proteinExistence type="inferred from homology"/>
<evidence type="ECO:0000256" key="2">
    <source>
        <dbReference type="ARBA" id="ARBA00002681"/>
    </source>
</evidence>
<protein>
    <recommendedName>
        <fullName evidence="6 7">6-phosphogluconolactonase</fullName>
        <shortName evidence="7">6PGL</shortName>
        <ecNumber evidence="5 7">3.1.1.31</ecNumber>
    </recommendedName>
</protein>
<dbReference type="GO" id="GO:0005975">
    <property type="term" value="P:carbohydrate metabolic process"/>
    <property type="evidence" value="ECO:0007669"/>
    <property type="project" value="UniProtKB-UniRule"/>
</dbReference>
<name>A0A9D7SJ75_9BACT</name>
<sequence length="229" mass="24356">MCTLREFTDQARLTAALVQHVAQRLKADLAKQDQAVLVVSGGRSPVPFFQALAGQPLAWSRVAVTLADERWVPPDHVDSNEALVREHLLKGPAATARMVPLWTGDSTPEEAVAEVSANLAALPSPFSEVILGMGEDGHIASLFPGAAELPVGLATEAPVLAVHPPRAPHARLSLSLQALLQSRDLVLMISGAPKRAILERALEDGPVEALPVRALLRQTAVPVSVFWAP</sequence>
<comment type="caution">
    <text evidence="9">The sequence shown here is derived from an EMBL/GenBank/DDBJ whole genome shotgun (WGS) entry which is preliminary data.</text>
</comment>
<dbReference type="GO" id="GO:0006098">
    <property type="term" value="P:pentose-phosphate shunt"/>
    <property type="evidence" value="ECO:0007669"/>
    <property type="project" value="InterPro"/>
</dbReference>
<dbReference type="CDD" id="cd01400">
    <property type="entry name" value="6PGL"/>
    <property type="match status" value="1"/>
</dbReference>
<comment type="similarity">
    <text evidence="4 7">Belongs to the glucosamine/galactosamine-6-phosphate isomerase family. 6-phosphogluconolactonase subfamily.</text>
</comment>
<dbReference type="Proteomes" id="UP000886657">
    <property type="component" value="Unassembled WGS sequence"/>
</dbReference>
<dbReference type="AlphaFoldDB" id="A0A9D7SJ75"/>
<dbReference type="InterPro" id="IPR037171">
    <property type="entry name" value="NagB/RpiA_transferase-like"/>
</dbReference>
<dbReference type="NCBIfam" id="TIGR01198">
    <property type="entry name" value="pgl"/>
    <property type="match status" value="1"/>
</dbReference>
<organism evidence="9 10">
    <name type="scientific">Candidatus Geothrix skivensis</name>
    <dbReference type="NCBI Taxonomy" id="2954439"/>
    <lineage>
        <taxon>Bacteria</taxon>
        <taxon>Pseudomonadati</taxon>
        <taxon>Acidobacteriota</taxon>
        <taxon>Holophagae</taxon>
        <taxon>Holophagales</taxon>
        <taxon>Holophagaceae</taxon>
        <taxon>Geothrix</taxon>
    </lineage>
</organism>
<dbReference type="InterPro" id="IPR006148">
    <property type="entry name" value="Glc/Gal-6P_isomerase"/>
</dbReference>
<evidence type="ECO:0000313" key="9">
    <source>
        <dbReference type="EMBL" id="MBK9797457.1"/>
    </source>
</evidence>